<organism evidence="4 5">
    <name type="scientific">Camellia sinensis var. sinensis</name>
    <name type="common">China tea</name>
    <dbReference type="NCBI Taxonomy" id="542762"/>
    <lineage>
        <taxon>Eukaryota</taxon>
        <taxon>Viridiplantae</taxon>
        <taxon>Streptophyta</taxon>
        <taxon>Embryophyta</taxon>
        <taxon>Tracheophyta</taxon>
        <taxon>Spermatophyta</taxon>
        <taxon>Magnoliopsida</taxon>
        <taxon>eudicotyledons</taxon>
        <taxon>Gunneridae</taxon>
        <taxon>Pentapetalae</taxon>
        <taxon>asterids</taxon>
        <taxon>Ericales</taxon>
        <taxon>Theaceae</taxon>
        <taxon>Camellia</taxon>
    </lineage>
</organism>
<dbReference type="GO" id="GO:0005506">
    <property type="term" value="F:iron ion binding"/>
    <property type="evidence" value="ECO:0007669"/>
    <property type="project" value="InterPro"/>
</dbReference>
<dbReference type="PRINTS" id="PR00463">
    <property type="entry name" value="EP450I"/>
</dbReference>
<keyword evidence="5" id="KW-1185">Reference proteome</keyword>
<proteinExistence type="inferred from homology"/>
<evidence type="ECO:0000256" key="1">
    <source>
        <dbReference type="ARBA" id="ARBA00023002"/>
    </source>
</evidence>
<evidence type="ECO:0000313" key="4">
    <source>
        <dbReference type="EMBL" id="THG12897.1"/>
    </source>
</evidence>
<dbReference type="PANTHER" id="PTHR47951:SF3">
    <property type="entry name" value="CYTOCHROME P450, FAMILY 706, SUBFAMILY A, POLYPEPTIDE 4"/>
    <property type="match status" value="1"/>
</dbReference>
<dbReference type="PROSITE" id="PS00086">
    <property type="entry name" value="CYTOCHROME_P450"/>
    <property type="match status" value="1"/>
</dbReference>
<dbReference type="SUPFAM" id="SSF48264">
    <property type="entry name" value="Cytochrome P450"/>
    <property type="match status" value="1"/>
</dbReference>
<comment type="similarity">
    <text evidence="3">Belongs to the cytochrome P450 family.</text>
</comment>
<dbReference type="InterPro" id="IPR017972">
    <property type="entry name" value="Cyt_P450_CS"/>
</dbReference>
<keyword evidence="2 3" id="KW-0408">Iron</keyword>
<comment type="cofactor">
    <cofactor evidence="2">
        <name>heme</name>
        <dbReference type="ChEBI" id="CHEBI:30413"/>
    </cofactor>
</comment>
<evidence type="ECO:0000313" key="5">
    <source>
        <dbReference type="Proteomes" id="UP000306102"/>
    </source>
</evidence>
<gene>
    <name evidence="4" type="ORF">TEA_027783</name>
</gene>
<dbReference type="GO" id="GO:0004497">
    <property type="term" value="F:monooxygenase activity"/>
    <property type="evidence" value="ECO:0007669"/>
    <property type="project" value="UniProtKB-KW"/>
</dbReference>
<accession>A0A4V3WNK6</accession>
<reference evidence="4 5" key="1">
    <citation type="journal article" date="2018" name="Proc. Natl. Acad. Sci. U.S.A.">
        <title>Draft genome sequence of Camellia sinensis var. sinensis provides insights into the evolution of the tea genome and tea quality.</title>
        <authorList>
            <person name="Wei C."/>
            <person name="Yang H."/>
            <person name="Wang S."/>
            <person name="Zhao J."/>
            <person name="Liu C."/>
            <person name="Gao L."/>
            <person name="Xia E."/>
            <person name="Lu Y."/>
            <person name="Tai Y."/>
            <person name="She G."/>
            <person name="Sun J."/>
            <person name="Cao H."/>
            <person name="Tong W."/>
            <person name="Gao Q."/>
            <person name="Li Y."/>
            <person name="Deng W."/>
            <person name="Jiang X."/>
            <person name="Wang W."/>
            <person name="Chen Q."/>
            <person name="Zhang S."/>
            <person name="Li H."/>
            <person name="Wu J."/>
            <person name="Wang P."/>
            <person name="Li P."/>
            <person name="Shi C."/>
            <person name="Zheng F."/>
            <person name="Jian J."/>
            <person name="Huang B."/>
            <person name="Shan D."/>
            <person name="Shi M."/>
            <person name="Fang C."/>
            <person name="Yue Y."/>
            <person name="Li F."/>
            <person name="Li D."/>
            <person name="Wei S."/>
            <person name="Han B."/>
            <person name="Jiang C."/>
            <person name="Yin Y."/>
            <person name="Xia T."/>
            <person name="Zhang Z."/>
            <person name="Bennetzen J.L."/>
            <person name="Zhao S."/>
            <person name="Wan X."/>
        </authorList>
    </citation>
    <scope>NUCLEOTIDE SEQUENCE [LARGE SCALE GENOMIC DNA]</scope>
    <source>
        <strain evidence="5">cv. Shuchazao</strain>
        <tissue evidence="4">Leaf</tissue>
    </source>
</reference>
<sequence>MGAEFRQGIQKQTKGLVKRFDRIFENIIDQRLKMDGHGSGTAEESVEFLQFLLKLKDDGDAKTPLTITHLKALLMDMVVGGTDTTSNTVEFALVEMMNKPQVLRKAQQESCIVGGYTVPKGARVFVNVWVVHRDPSVWKNPLEFDPEQFLGNSKWDYSGNDFNYFPFGSGRRICAATAMAKRMFMFSLASLVHSFDWKLPEGEKLDLEEKFGIVLKKKVPLVTQIDYKVINMDRWTGFYRFCNETQIDYKVINNGPMDGFLSVCNEKYSDVVIFNVAIVDDTADPNLNLDHFLATNIPALIPASTFFQCRVRCHPFCHSRKRESFGEVAEAGGGMVQEVTQRAKDLHDKQFKLPTQKKLPCLIEKNACFECYKENDKNPLKCDDAVKN</sequence>
<evidence type="ECO:0000256" key="2">
    <source>
        <dbReference type="PIRSR" id="PIRSR602401-1"/>
    </source>
</evidence>
<comment type="caution">
    <text evidence="4">The sequence shown here is derived from an EMBL/GenBank/DDBJ whole genome shotgun (WGS) entry which is preliminary data.</text>
</comment>
<dbReference type="AlphaFoldDB" id="A0A4V3WNK6"/>
<dbReference type="PANTHER" id="PTHR47951">
    <property type="entry name" value="OS08G0547900 PROTEIN"/>
    <property type="match status" value="1"/>
</dbReference>
<dbReference type="PRINTS" id="PR00385">
    <property type="entry name" value="P450"/>
</dbReference>
<dbReference type="Proteomes" id="UP000306102">
    <property type="component" value="Unassembled WGS sequence"/>
</dbReference>
<dbReference type="InterPro" id="IPR036396">
    <property type="entry name" value="Cyt_P450_sf"/>
</dbReference>
<protein>
    <submittedName>
        <fullName evidence="4">Uncharacterized protein</fullName>
    </submittedName>
</protein>
<dbReference type="Pfam" id="PF00067">
    <property type="entry name" value="p450"/>
    <property type="match status" value="2"/>
</dbReference>
<dbReference type="InterPro" id="IPR002401">
    <property type="entry name" value="Cyt_P450_E_grp-I"/>
</dbReference>
<feature type="binding site" description="axial binding residue" evidence="2">
    <location>
        <position position="174"/>
    </location>
    <ligand>
        <name>heme</name>
        <dbReference type="ChEBI" id="CHEBI:30413"/>
    </ligand>
    <ligandPart>
        <name>Fe</name>
        <dbReference type="ChEBI" id="CHEBI:18248"/>
    </ligandPart>
</feature>
<name>A0A4V3WNK6_CAMSN</name>
<dbReference type="GO" id="GO:0016705">
    <property type="term" value="F:oxidoreductase activity, acting on paired donors, with incorporation or reduction of molecular oxygen"/>
    <property type="evidence" value="ECO:0007669"/>
    <property type="project" value="InterPro"/>
</dbReference>
<keyword evidence="1 3" id="KW-0560">Oxidoreductase</keyword>
<dbReference type="GO" id="GO:0020037">
    <property type="term" value="F:heme binding"/>
    <property type="evidence" value="ECO:0007669"/>
    <property type="project" value="InterPro"/>
</dbReference>
<dbReference type="STRING" id="542762.A0A4V3WNK6"/>
<keyword evidence="2 3" id="KW-0349">Heme</keyword>
<dbReference type="EMBL" id="SDRB02006231">
    <property type="protein sequence ID" value="THG12897.1"/>
    <property type="molecule type" value="Genomic_DNA"/>
</dbReference>
<dbReference type="InterPro" id="IPR001128">
    <property type="entry name" value="Cyt_P450"/>
</dbReference>
<keyword evidence="3" id="KW-0503">Monooxygenase</keyword>
<keyword evidence="2 3" id="KW-0479">Metal-binding</keyword>
<dbReference type="Gene3D" id="1.10.630.10">
    <property type="entry name" value="Cytochrome P450"/>
    <property type="match status" value="2"/>
</dbReference>
<evidence type="ECO:0000256" key="3">
    <source>
        <dbReference type="RuleBase" id="RU000461"/>
    </source>
</evidence>